<gene>
    <name evidence="4" type="ORF">NP233_g340</name>
</gene>
<evidence type="ECO:0000256" key="1">
    <source>
        <dbReference type="ARBA" id="ARBA00022737"/>
    </source>
</evidence>
<evidence type="ECO:0000313" key="5">
    <source>
        <dbReference type="Proteomes" id="UP001213000"/>
    </source>
</evidence>
<feature type="region of interest" description="Disordered" evidence="2">
    <location>
        <begin position="1"/>
        <end position="44"/>
    </location>
</feature>
<sequence>MSSAPPVLGGGSNTEKKRRSSLVARIHWPETTDAISDSSPSSKPSPGEIFDVNFYINQVLGIPPSWPKQFRVVAQCGNKQSSASWKTTNKPELHVNETIPALRELRKSAEVTFSVESRNFLSKPTVIGRSKVFAVSELDDMQNANTSDPVSLDISPVGGSQPIMLVLNTRLMTTFGGPERPDGEALAKPVFELYGTTISDTFRAWDGFNPSLSDPPSQISFHVLKEMVYQIRKYTNSHPREAAMSFMIEDKAWTFLRNTAERVEIFKPSSKGSARPQSEDVASLTRYVFQGFRVLVLLHRPQMKHCSANETEYFGNQLKAITTKKSTRSPSPRSGGTNNDALYPALSKLKDSMDAPFACPKTPETDFLFSNTTFQEISRWIVNFEAKHHVFWVHGKLEIGSARSSLAPALMEASRVLGFPAAYYSFSKEEAQTTGRQKSRHVLKSLIYQLSILDATFADEFDTMITESNEPFRSQDFYSQFQAILHTLSKLSSKGEVKLFPLLFVIDDLEPMIGEEPSEEFTLLLQALYSASTATTAPTPVSSSSTLDLQSNISTTSTSFNRAVILRESLAFPPFLRILVLSRSLGDKPSLIEKFAFIRDGHHSSNGKPNKLHSSATKARNNASNNREEISLDYAPLNTIAEANSQGSFI</sequence>
<proteinExistence type="predicted"/>
<keyword evidence="1" id="KW-0677">Repeat</keyword>
<name>A0AAD5W5M0_9AGAR</name>
<dbReference type="Pfam" id="PF24883">
    <property type="entry name" value="NPHP3_N"/>
    <property type="match status" value="1"/>
</dbReference>
<organism evidence="4 5">
    <name type="scientific">Leucocoprinus birnbaumii</name>
    <dbReference type="NCBI Taxonomy" id="56174"/>
    <lineage>
        <taxon>Eukaryota</taxon>
        <taxon>Fungi</taxon>
        <taxon>Dikarya</taxon>
        <taxon>Basidiomycota</taxon>
        <taxon>Agaricomycotina</taxon>
        <taxon>Agaricomycetes</taxon>
        <taxon>Agaricomycetidae</taxon>
        <taxon>Agaricales</taxon>
        <taxon>Agaricineae</taxon>
        <taxon>Agaricaceae</taxon>
        <taxon>Leucocoprinus</taxon>
    </lineage>
</organism>
<feature type="compositionally biased region" description="Polar residues" evidence="2">
    <location>
        <begin position="605"/>
        <end position="625"/>
    </location>
</feature>
<dbReference type="Proteomes" id="UP001213000">
    <property type="component" value="Unassembled WGS sequence"/>
</dbReference>
<reference evidence="4" key="1">
    <citation type="submission" date="2022-07" db="EMBL/GenBank/DDBJ databases">
        <title>Genome Sequence of Leucocoprinus birnbaumii.</title>
        <authorList>
            <person name="Buettner E."/>
        </authorList>
    </citation>
    <scope>NUCLEOTIDE SEQUENCE</scope>
    <source>
        <strain evidence="4">VT141</strain>
    </source>
</reference>
<evidence type="ECO:0000259" key="3">
    <source>
        <dbReference type="Pfam" id="PF24883"/>
    </source>
</evidence>
<evidence type="ECO:0000313" key="4">
    <source>
        <dbReference type="EMBL" id="KAJ3576544.1"/>
    </source>
</evidence>
<dbReference type="EMBL" id="JANIEX010000009">
    <property type="protein sequence ID" value="KAJ3576544.1"/>
    <property type="molecule type" value="Genomic_DNA"/>
</dbReference>
<evidence type="ECO:0000256" key="2">
    <source>
        <dbReference type="SAM" id="MobiDB-lite"/>
    </source>
</evidence>
<dbReference type="AlphaFoldDB" id="A0AAD5W5M0"/>
<keyword evidence="5" id="KW-1185">Reference proteome</keyword>
<comment type="caution">
    <text evidence="4">The sequence shown here is derived from an EMBL/GenBank/DDBJ whole genome shotgun (WGS) entry which is preliminary data.</text>
</comment>
<accession>A0AAD5W5M0</accession>
<protein>
    <recommendedName>
        <fullName evidence="3">Nephrocystin 3-like N-terminal domain-containing protein</fullName>
    </recommendedName>
</protein>
<feature type="domain" description="Nephrocystin 3-like N-terminal" evidence="3">
    <location>
        <begin position="376"/>
        <end position="532"/>
    </location>
</feature>
<feature type="region of interest" description="Disordered" evidence="2">
    <location>
        <begin position="605"/>
        <end position="627"/>
    </location>
</feature>
<dbReference type="InterPro" id="IPR056884">
    <property type="entry name" value="NPHP3-like_N"/>
</dbReference>